<evidence type="ECO:0000313" key="12">
    <source>
        <dbReference type="EMBL" id="EDU50705.1"/>
    </source>
</evidence>
<dbReference type="OMA" id="TDLFMKK"/>
<dbReference type="Gene3D" id="1.10.390.10">
    <property type="entry name" value="Neutral Protease Domain 2"/>
    <property type="match status" value="1"/>
</dbReference>
<dbReference type="GO" id="GO:0005669">
    <property type="term" value="C:transcription factor TFIID complex"/>
    <property type="evidence" value="ECO:0007669"/>
    <property type="project" value="InterPro"/>
</dbReference>
<dbReference type="Pfam" id="PF25316">
    <property type="entry name" value="TAF2_3rd"/>
    <property type="match status" value="1"/>
</dbReference>
<evidence type="ECO:0000256" key="7">
    <source>
        <dbReference type="ARBA" id="ARBA00025346"/>
    </source>
</evidence>
<feature type="compositionally biased region" description="Polar residues" evidence="9">
    <location>
        <begin position="1189"/>
        <end position="1198"/>
    </location>
</feature>
<dbReference type="CDD" id="cd09839">
    <property type="entry name" value="M1_like_TAF2"/>
    <property type="match status" value="1"/>
</dbReference>
<evidence type="ECO:0000313" key="13">
    <source>
        <dbReference type="Proteomes" id="UP000001471"/>
    </source>
</evidence>
<evidence type="ECO:0000256" key="5">
    <source>
        <dbReference type="ARBA" id="ARBA00023163"/>
    </source>
</evidence>
<dbReference type="GO" id="GO:0000976">
    <property type="term" value="F:transcription cis-regulatory region binding"/>
    <property type="evidence" value="ECO:0007669"/>
    <property type="project" value="TreeGrafter"/>
</dbReference>
<comment type="similarity">
    <text evidence="2">Belongs to the TAF2 family.</text>
</comment>
<evidence type="ECO:0000256" key="4">
    <source>
        <dbReference type="ARBA" id="ARBA00023015"/>
    </source>
</evidence>
<dbReference type="GO" id="GO:0006367">
    <property type="term" value="P:transcription initiation at RNA polymerase II promoter"/>
    <property type="evidence" value="ECO:0007669"/>
    <property type="project" value="TreeGrafter"/>
</dbReference>
<keyword evidence="5" id="KW-0804">Transcription</keyword>
<evidence type="ECO:0000256" key="8">
    <source>
        <dbReference type="ARBA" id="ARBA00076306"/>
    </source>
</evidence>
<feature type="compositionally biased region" description="Pro residues" evidence="9">
    <location>
        <begin position="1008"/>
        <end position="1021"/>
    </location>
</feature>
<dbReference type="GO" id="GO:0003682">
    <property type="term" value="F:chromatin binding"/>
    <property type="evidence" value="ECO:0007669"/>
    <property type="project" value="TreeGrafter"/>
</dbReference>
<dbReference type="InParanoid" id="B2WCS7"/>
<feature type="region of interest" description="Disordered" evidence="9">
    <location>
        <begin position="1072"/>
        <end position="1339"/>
    </location>
</feature>
<dbReference type="InterPro" id="IPR042097">
    <property type="entry name" value="Aminopeptidase_N-like_N_sf"/>
</dbReference>
<dbReference type="Gene3D" id="2.60.40.1730">
    <property type="entry name" value="tricorn interacting facor f3 domain"/>
    <property type="match status" value="1"/>
</dbReference>
<dbReference type="InterPro" id="IPR057345">
    <property type="entry name" value="Ig-like_TAF2"/>
</dbReference>
<dbReference type="PANTHER" id="PTHR15137:SF9">
    <property type="entry name" value="TRANSCRIPTION INITIATION FACTOR TFIID SUBUNIT 2"/>
    <property type="match status" value="1"/>
</dbReference>
<evidence type="ECO:0000259" key="11">
    <source>
        <dbReference type="Pfam" id="PF25577"/>
    </source>
</evidence>
<feature type="compositionally biased region" description="Polar residues" evidence="9">
    <location>
        <begin position="221"/>
        <end position="231"/>
    </location>
</feature>
<feature type="compositionally biased region" description="Pro residues" evidence="9">
    <location>
        <begin position="1090"/>
        <end position="1104"/>
    </location>
</feature>
<feature type="region of interest" description="Disordered" evidence="9">
    <location>
        <begin position="216"/>
        <end position="242"/>
    </location>
</feature>
<sequence>MAPPELADAMEDASSGDSFTLLKQQLELDFSFAPRRVKGLTTLDIQPDKSQLRDITLNCRQLKPTSIKVDGEKAAFSYSNLHQRLTLYPGTGLEQYHYAKQRIARHTLGTEDELVISIPEKVMIREVKPSEAGMTDDAQGTFYAPLKLEIEYELDDFRDALQFVGLEDGDARYPHAYTRNSPFPGAASCLFPCIDDGETRCLFDVSIRYPRTLGDALSKGPASSANAQTQADRAEKADSVMLDADDDQVDLSDEEKAIEMQVICSGTLTDDILDPADSTRKTASFSCDTPVLPQHIGFVIGPFEHVDLSEYRDTLDDERLGENAIKVHAFCLPGKENEVRNSAMMLARALDTFTERFQSYAFGNSYKLAFVDDLECDTAHTASFSICSSRLLFPETVWEPLEHTTRVLVHAVASQWIGVDVISHNPEDHWIVVGGSWFMAELYLRELFGRNDWRFRQKLMVDKVIQMDRKRPSLQQLGEILQLDPGELEFMELKSLMVLSILHNRLVKQSGKNGVDRCLYRMLFNARQGKYPNGAITTDDFLDICEKVGHQKLESFFQQWIVGSGCPTFHCLPTFNKKKQVVQLTIRQLQADSSITTLENGLSADDFMREAKEKSRDLRSATGYPTFVGPMTIRIHEADGTPYEHIVDINSNNVKVEIPYNTKYKRLKRNRLNKERMAAAAGLDASGETQEDVTFYMLGDLFTTPQEHNEWRLDDWPAEDEAKQEGEAYEWIRIDADFEWICRTNIEDMPSYIHEEWAQEQDFTSKAIGELTRHQRLDEWIPTYQNVYTTTALDCALKLVMSRVTPFKPSEFLQYAQLGNADNVRLKAWECLIRLGMFRKDTVLKFLVHEIRSDPSPYFRKQLLRLFGIAIGQVATGDVWAPEKAVDTTADTLVVENEASNAERASALARQNLNGALRGLKSDLQGHKTLRLVLEEALKSKTLSMSDMSELLDICDMIFDNQKVNKLPVTLHLPRYWKAEHIGKGVIRFTQTKKHRWTPKRPLVTEAPAPPPLPVPIPQPIREPTAPIAKPPGQPKLSLKIGGLKNKSAASPTPTGESPFAKSRSQSIVFSPTIHHSPSPVPPLSVRASPAPPPPAPAPAPPQPDSRASTPEVPLMQPKKVVAPPAPAPKAPTPAPTPKAATPAPAPTPAPAAAPVVKTPILPPKVSTPASALSSQAKPKQTVKIPKPINTTPAMSSNVPPPAPRLKIKTKTASGASVPSRPSSTAPSPRPSAAPSPRPSVAPPARPAATATPAPTPKHIIKQKRSKIVKLRLPPHHLARIRDRDSKKRKLATGTADDDRPSKRQSFDTGSLTNGNRAAAKSGLVKVEKSGGGAGPGAEMRRLVLRMKVGKANLPGVGK</sequence>
<protein>
    <recommendedName>
        <fullName evidence="3">Transcription initiation factor TFIID subunit 2</fullName>
    </recommendedName>
    <alternativeName>
        <fullName evidence="8">TBP-associated factor 2</fullName>
    </alternativeName>
</protein>
<feature type="region of interest" description="Disordered" evidence="9">
    <location>
        <begin position="993"/>
        <end position="1040"/>
    </location>
</feature>
<dbReference type="FunFam" id="1.10.390.10:FF:000011">
    <property type="entry name" value="Transcription initiation factor TFIID subunit"/>
    <property type="match status" value="1"/>
</dbReference>
<feature type="compositionally biased region" description="Basic and acidic residues" evidence="9">
    <location>
        <begin position="1297"/>
        <end position="1306"/>
    </location>
</feature>
<feature type="compositionally biased region" description="Polar residues" evidence="9">
    <location>
        <begin position="1307"/>
        <end position="1316"/>
    </location>
</feature>
<dbReference type="SUPFAM" id="SSF55486">
    <property type="entry name" value="Metalloproteases ('zincins'), catalytic domain"/>
    <property type="match status" value="1"/>
</dbReference>
<feature type="compositionally biased region" description="Polar residues" evidence="9">
    <location>
        <begin position="1168"/>
        <end position="1179"/>
    </location>
</feature>
<feature type="domain" description="Transcription initiation factor TFIID subunit 2 Ig-like" evidence="10">
    <location>
        <begin position="564"/>
        <end position="747"/>
    </location>
</feature>
<evidence type="ECO:0000256" key="2">
    <source>
        <dbReference type="ARBA" id="ARBA00010937"/>
    </source>
</evidence>
<dbReference type="InterPro" id="IPR027268">
    <property type="entry name" value="Peptidase_M4/M1_CTD_sf"/>
</dbReference>
<dbReference type="PANTHER" id="PTHR15137">
    <property type="entry name" value="TRANSCRIPTION INITIATION FACTOR TFIID"/>
    <property type="match status" value="1"/>
</dbReference>
<accession>B2WCS7</accession>
<dbReference type="HOGENOM" id="CLU_002317_2_0_1"/>
<dbReference type="Pfam" id="PF25577">
    <property type="entry name" value="TPR_TAF2_C"/>
    <property type="match status" value="1"/>
</dbReference>
<evidence type="ECO:0000259" key="10">
    <source>
        <dbReference type="Pfam" id="PF25316"/>
    </source>
</evidence>
<keyword evidence="4" id="KW-0805">Transcription regulation</keyword>
<comment type="function">
    <text evidence="7">Functions as a component of the DNA-binding general transcription factor complex TFIID. Binding of TFIID to a promoter (with or without TATA element) is the initial step in pre-initiation complex (PIC) formation. TFIID plays a key role in the regulation of gene expression by RNA polymerase II through different activities such as transcription activator interaction, core promoter recognition and selectivity, TFIIA and TFIIB interaction, chromatin modification (histone acetylation by TAF1), facilitation of DNA opening and initiation of transcription.</text>
</comment>
<evidence type="ECO:0000256" key="1">
    <source>
        <dbReference type="ARBA" id="ARBA00004123"/>
    </source>
</evidence>
<dbReference type="STRING" id="426418.B2WCS7"/>
<keyword evidence="6" id="KW-0539">Nucleus</keyword>
<dbReference type="InterPro" id="IPR057991">
    <property type="entry name" value="TPR_TAF2_C"/>
</dbReference>
<gene>
    <name evidence="12" type="ORF">PTRG_07786</name>
</gene>
<evidence type="ECO:0000256" key="9">
    <source>
        <dbReference type="SAM" id="MobiDB-lite"/>
    </source>
</evidence>
<proteinExistence type="inferred from homology"/>
<dbReference type="SUPFAM" id="SSF63737">
    <property type="entry name" value="Leukotriene A4 hydrolase N-terminal domain"/>
    <property type="match status" value="1"/>
</dbReference>
<organism evidence="12 13">
    <name type="scientific">Pyrenophora tritici-repentis (strain Pt-1C-BFP)</name>
    <name type="common">Wheat tan spot fungus</name>
    <name type="synonym">Drechslera tritici-repentis</name>
    <dbReference type="NCBI Taxonomy" id="426418"/>
    <lineage>
        <taxon>Eukaryota</taxon>
        <taxon>Fungi</taxon>
        <taxon>Dikarya</taxon>
        <taxon>Ascomycota</taxon>
        <taxon>Pezizomycotina</taxon>
        <taxon>Dothideomycetes</taxon>
        <taxon>Pleosporomycetidae</taxon>
        <taxon>Pleosporales</taxon>
        <taxon>Pleosporineae</taxon>
        <taxon>Pleosporaceae</taxon>
        <taxon>Pyrenophora</taxon>
    </lineage>
</organism>
<feature type="compositionally biased region" description="Low complexity" evidence="9">
    <location>
        <begin position="1216"/>
        <end position="1227"/>
    </location>
</feature>
<dbReference type="eggNOG" id="KOG1932">
    <property type="taxonomic scope" value="Eukaryota"/>
</dbReference>
<feature type="domain" description="Transcription initiation factor TFIID subunit 2 TPR repeats" evidence="11">
    <location>
        <begin position="766"/>
        <end position="867"/>
    </location>
</feature>
<dbReference type="InterPro" id="IPR037813">
    <property type="entry name" value="TAF2"/>
</dbReference>
<dbReference type="Proteomes" id="UP000001471">
    <property type="component" value="Unassembled WGS sequence"/>
</dbReference>
<dbReference type="OrthoDB" id="308861at2759"/>
<feature type="region of interest" description="Disordered" evidence="9">
    <location>
        <begin position="1045"/>
        <end position="1064"/>
    </location>
</feature>
<name>B2WCS7_PYRTR</name>
<feature type="compositionally biased region" description="Pro residues" evidence="9">
    <location>
        <begin position="1228"/>
        <end position="1246"/>
    </location>
</feature>
<feature type="compositionally biased region" description="Basic residues" evidence="9">
    <location>
        <begin position="1259"/>
        <end position="1279"/>
    </location>
</feature>
<comment type="subcellular location">
    <subcellularLocation>
        <location evidence="1">Nucleus</location>
    </subcellularLocation>
</comment>
<evidence type="ECO:0000256" key="6">
    <source>
        <dbReference type="ARBA" id="ARBA00023242"/>
    </source>
</evidence>
<evidence type="ECO:0000256" key="3">
    <source>
        <dbReference type="ARBA" id="ARBA00017363"/>
    </source>
</evidence>
<dbReference type="FunCoup" id="B2WCS7">
    <property type="interactions" value="589"/>
</dbReference>
<dbReference type="GO" id="GO:0016251">
    <property type="term" value="F:RNA polymerase II general transcription initiation factor activity"/>
    <property type="evidence" value="ECO:0007669"/>
    <property type="project" value="TreeGrafter"/>
</dbReference>
<reference evidence="13" key="1">
    <citation type="journal article" date="2013" name="G3 (Bethesda)">
        <title>Comparative genomics of a plant-pathogenic fungus, Pyrenophora tritici-repentis, reveals transduplication and the impact of repeat elements on pathogenicity and population divergence.</title>
        <authorList>
            <person name="Manning V.A."/>
            <person name="Pandelova I."/>
            <person name="Dhillon B."/>
            <person name="Wilhelm L.J."/>
            <person name="Goodwin S.B."/>
            <person name="Berlin A.M."/>
            <person name="Figueroa M."/>
            <person name="Freitag M."/>
            <person name="Hane J.K."/>
            <person name="Henrissat B."/>
            <person name="Holman W.H."/>
            <person name="Kodira C.D."/>
            <person name="Martin J."/>
            <person name="Oliver R.P."/>
            <person name="Robbertse B."/>
            <person name="Schackwitz W."/>
            <person name="Schwartz D.C."/>
            <person name="Spatafora J.W."/>
            <person name="Turgeon B.G."/>
            <person name="Yandava C."/>
            <person name="Young S."/>
            <person name="Zhou S."/>
            <person name="Zeng Q."/>
            <person name="Grigoriev I.V."/>
            <person name="Ma L.-J."/>
            <person name="Ciuffetti L.M."/>
        </authorList>
    </citation>
    <scope>NUCLEOTIDE SEQUENCE [LARGE SCALE GENOMIC DNA]</scope>
    <source>
        <strain evidence="13">Pt-1C-BFP</strain>
    </source>
</reference>
<feature type="compositionally biased region" description="Pro residues" evidence="9">
    <location>
        <begin position="1124"/>
        <end position="1137"/>
    </location>
</feature>
<dbReference type="EMBL" id="DS231622">
    <property type="protein sequence ID" value="EDU50705.1"/>
    <property type="molecule type" value="Genomic_DNA"/>
</dbReference>